<protein>
    <submittedName>
        <fullName evidence="1">Uncharacterized protein</fullName>
    </submittedName>
</protein>
<sequence>MITVSPKQGTRRRVSWRMYHSDGRIIFYNQRIECQLTNLTV</sequence>
<name>I3UYB1_PSEPU</name>
<gene>
    <name evidence="1" type="ORF">YSA_06891</name>
</gene>
<dbReference type="HOGENOM" id="CLU_3275397_0_0_6"/>
<evidence type="ECO:0000313" key="2">
    <source>
        <dbReference type="Proteomes" id="UP000005268"/>
    </source>
</evidence>
<evidence type="ECO:0000313" key="1">
    <source>
        <dbReference type="EMBL" id="AFK70482.1"/>
    </source>
</evidence>
<dbReference type="AlphaFoldDB" id="I3UYB1"/>
<dbReference type="Proteomes" id="UP000005268">
    <property type="component" value="Chromosome"/>
</dbReference>
<dbReference type="KEGG" id="ppi:YSA_06891"/>
<proteinExistence type="predicted"/>
<accession>I3UYB1</accession>
<dbReference type="EMBL" id="CP003588">
    <property type="protein sequence ID" value="AFK70482.1"/>
    <property type="molecule type" value="Genomic_DNA"/>
</dbReference>
<reference evidence="1 2" key="1">
    <citation type="journal article" date="2012" name="J. Bacteriol.">
        <title>Complete Genome Sequence of the Naphthalene-Degrading Pseudomonas putida Strain ND6.</title>
        <authorList>
            <person name="Li S."/>
            <person name="Zhao H."/>
            <person name="Li Y."/>
            <person name="Niu S."/>
            <person name="Cai B."/>
        </authorList>
    </citation>
    <scope>NUCLEOTIDE SEQUENCE [LARGE SCALE GENOMIC DNA]</scope>
    <source>
        <strain evidence="1 2">ND6</strain>
    </source>
</reference>
<organism evidence="1 2">
    <name type="scientific">Pseudomonas putida ND6</name>
    <dbReference type="NCBI Taxonomy" id="231023"/>
    <lineage>
        <taxon>Bacteria</taxon>
        <taxon>Pseudomonadati</taxon>
        <taxon>Pseudomonadota</taxon>
        <taxon>Gammaproteobacteria</taxon>
        <taxon>Pseudomonadales</taxon>
        <taxon>Pseudomonadaceae</taxon>
        <taxon>Pseudomonas</taxon>
    </lineage>
</organism>